<reference evidence="1" key="1">
    <citation type="submission" date="2020-04" db="EMBL/GenBank/DDBJ databases">
        <authorList>
            <person name="Alioto T."/>
            <person name="Alioto T."/>
            <person name="Gomez Garrido J."/>
        </authorList>
    </citation>
    <scope>NUCLEOTIDE SEQUENCE</scope>
    <source>
        <strain evidence="1">A484AB</strain>
    </source>
</reference>
<dbReference type="Pfam" id="PF00078">
    <property type="entry name" value="RVT_1"/>
    <property type="match status" value="1"/>
</dbReference>
<dbReference type="AlphaFoldDB" id="A0A6S7JZX2"/>
<name>A0A6S7JZX2_PARCT</name>
<feature type="non-terminal residue" evidence="1">
    <location>
        <position position="1"/>
    </location>
</feature>
<dbReference type="PROSITE" id="PS50878">
    <property type="entry name" value="RT_POL"/>
    <property type="match status" value="1"/>
</dbReference>
<evidence type="ECO:0000313" key="1">
    <source>
        <dbReference type="EMBL" id="CAB4038585.1"/>
    </source>
</evidence>
<keyword evidence="2" id="KW-1185">Reference proteome</keyword>
<protein>
    <submittedName>
        <fullName evidence="1">Uncharacterized protein</fullName>
    </submittedName>
</protein>
<comment type="caution">
    <text evidence="1">The sequence shown here is derived from an EMBL/GenBank/DDBJ whole genome shotgun (WGS) entry which is preliminary data.</text>
</comment>
<dbReference type="InterPro" id="IPR000477">
    <property type="entry name" value="RT_dom"/>
</dbReference>
<organism evidence="1 2">
    <name type="scientific">Paramuricea clavata</name>
    <name type="common">Red gorgonian</name>
    <name type="synonym">Violescent sea-whip</name>
    <dbReference type="NCBI Taxonomy" id="317549"/>
    <lineage>
        <taxon>Eukaryota</taxon>
        <taxon>Metazoa</taxon>
        <taxon>Cnidaria</taxon>
        <taxon>Anthozoa</taxon>
        <taxon>Octocorallia</taxon>
        <taxon>Malacalcyonacea</taxon>
        <taxon>Plexauridae</taxon>
        <taxon>Paramuricea</taxon>
    </lineage>
</organism>
<accession>A0A6S7JZX2</accession>
<dbReference type="SUPFAM" id="SSF56672">
    <property type="entry name" value="DNA/RNA polymerases"/>
    <property type="match status" value="1"/>
</dbReference>
<dbReference type="PANTHER" id="PTHR33332">
    <property type="entry name" value="REVERSE TRANSCRIPTASE DOMAIN-CONTAINING PROTEIN"/>
    <property type="match status" value="1"/>
</dbReference>
<dbReference type="InterPro" id="IPR043502">
    <property type="entry name" value="DNA/RNA_pol_sf"/>
</dbReference>
<dbReference type="EMBL" id="CACRXK020024373">
    <property type="protein sequence ID" value="CAB4038585.1"/>
    <property type="molecule type" value="Genomic_DNA"/>
</dbReference>
<dbReference type="Proteomes" id="UP001152795">
    <property type="component" value="Unassembled WGS sequence"/>
</dbReference>
<dbReference type="OrthoDB" id="426210at2759"/>
<evidence type="ECO:0000313" key="2">
    <source>
        <dbReference type="Proteomes" id="UP001152795"/>
    </source>
</evidence>
<dbReference type="CDD" id="cd01650">
    <property type="entry name" value="RT_nLTR_like"/>
    <property type="match status" value="1"/>
</dbReference>
<proteinExistence type="predicted"/>
<gene>
    <name evidence="1" type="ORF">PACLA_8A087799</name>
</gene>
<sequence length="328" mass="37053">NAKDHLLDLINCSQNGFIPGKSCTTQLLAVHDYIGSLLDAGKQTDVIYMDMSKAFDKVNHETLLNKLNNCFNIFGNLLCWFKTYLLDRRQRVTVLGATSSEKPVLSGVPQGSILGPILFLLYVNDLPDAVKNSKVSSFADDTKVFKCIDSISDASLLQSDLNSLGNWSTNSGLVFNQDKCKLQQITRKKNPIDFSYEINNKLLEISSEEKDLGIWVTAALSWSKHTFDRCAKANKLLGFLRRSAVEVKNPNTRRTLYLAIVRPALGYATQVWSPQSIELVRKSERVQRRASKFILKLPFTCHKWYYNCSEGNLAKTIYSLKAYSIIFQ</sequence>